<dbReference type="AlphaFoldDB" id="A0A0M7FZU9"/>
<dbReference type="PANTHER" id="PTHR42792">
    <property type="entry name" value="FLAGELLIN"/>
    <property type="match status" value="1"/>
</dbReference>
<dbReference type="Proteomes" id="UP001211866">
    <property type="component" value="Chromosome"/>
</dbReference>
<organism evidence="6 8">
    <name type="scientific">Alcaligenes faecalis</name>
    <dbReference type="NCBI Taxonomy" id="511"/>
    <lineage>
        <taxon>Bacteria</taxon>
        <taxon>Pseudomonadati</taxon>
        <taxon>Pseudomonadota</taxon>
        <taxon>Betaproteobacteria</taxon>
        <taxon>Burkholderiales</taxon>
        <taxon>Alcaligenaceae</taxon>
        <taxon>Alcaligenes</taxon>
    </lineage>
</organism>
<evidence type="ECO:0000313" key="6">
    <source>
        <dbReference type="EMBL" id="PWE12982.1"/>
    </source>
</evidence>
<dbReference type="GO" id="GO:0005576">
    <property type="term" value="C:extracellular region"/>
    <property type="evidence" value="ECO:0007669"/>
    <property type="project" value="UniProtKB-SubCell"/>
</dbReference>
<dbReference type="SUPFAM" id="SSF64518">
    <property type="entry name" value="Phase 1 flagellin"/>
    <property type="match status" value="1"/>
</dbReference>
<dbReference type="PANTHER" id="PTHR42792:SF1">
    <property type="entry name" value="FLAGELLAR HOOK-ASSOCIATED PROTEIN 3"/>
    <property type="match status" value="1"/>
</dbReference>
<dbReference type="Pfam" id="PF00669">
    <property type="entry name" value="Flagellin_N"/>
    <property type="match status" value="1"/>
</dbReference>
<evidence type="ECO:0000256" key="3">
    <source>
        <dbReference type="ARBA" id="ARBA00005709"/>
    </source>
</evidence>
<dbReference type="EMBL" id="CP096916">
    <property type="protein sequence ID" value="WBM39521.1"/>
    <property type="molecule type" value="Genomic_DNA"/>
</dbReference>
<evidence type="ECO:0000313" key="8">
    <source>
        <dbReference type="Proteomes" id="UP000245216"/>
    </source>
</evidence>
<protein>
    <submittedName>
        <fullName evidence="6">Flagellar hook-associated protein 3</fullName>
    </submittedName>
    <submittedName>
        <fullName evidence="7">Flagellar hook-associated protein FlgL</fullName>
    </submittedName>
</protein>
<evidence type="ECO:0000256" key="4">
    <source>
        <dbReference type="ARBA" id="ARBA00023143"/>
    </source>
</evidence>
<dbReference type="KEGG" id="afa:UZ73_15530"/>
<dbReference type="OrthoDB" id="9768249at2"/>
<sequence>MRISSSLFFQTGLTSINKQQSDLMRVFQQMGSQKRMITPSDDPLASAQTINLAQSQAMDKRYGENREVAMRALGEEENLLNAVNLQLQGVQTRLVEASTGTMSDADRSTLATVMESALDTLFGFANTKDGSGQYLFSGAKGTTQAFERTGNTFSYTGDTNSRNIQVEQTRQMDSADHGRTIFERANPGSTAYFTQANANTGSAVVSAPNGNSSLAGAQANYTIRFTSETEYDIEVNGAVVSQGVLDENERQRIELPGGVSVQIEGKPAVGDSFEVSSVDSTSSADMNLFNTLQSVVEALRKPVSGDPAAQAEFRNAMNSAMQRIGENFDNVQTVISSVGTRMNEIDALSSNGAARALNYTNELSRLEDLNIFQASTDLELRKAALEMSAMAFQTIQSMSLFNMNR</sequence>
<dbReference type="GO" id="GO:0005198">
    <property type="term" value="F:structural molecule activity"/>
    <property type="evidence" value="ECO:0007669"/>
    <property type="project" value="InterPro"/>
</dbReference>
<evidence type="ECO:0000313" key="9">
    <source>
        <dbReference type="Proteomes" id="UP001211866"/>
    </source>
</evidence>
<evidence type="ECO:0000256" key="1">
    <source>
        <dbReference type="ARBA" id="ARBA00004365"/>
    </source>
</evidence>
<dbReference type="EMBL" id="QEXO01000004">
    <property type="protein sequence ID" value="PWE12982.1"/>
    <property type="molecule type" value="Genomic_DNA"/>
</dbReference>
<dbReference type="Gene3D" id="1.20.1330.10">
    <property type="entry name" value="f41 fragment of flagellin, N-terminal domain"/>
    <property type="match status" value="2"/>
</dbReference>
<dbReference type="NCBIfam" id="TIGR02550">
    <property type="entry name" value="flagell_flgL"/>
    <property type="match status" value="1"/>
</dbReference>
<keyword evidence="6" id="KW-0969">Cilium</keyword>
<evidence type="ECO:0000259" key="5">
    <source>
        <dbReference type="Pfam" id="PF00669"/>
    </source>
</evidence>
<reference evidence="6 8" key="2">
    <citation type="submission" date="2018-05" db="EMBL/GenBank/DDBJ databases">
        <authorList>
            <person name="Lanie J.A."/>
            <person name="Ng W.-L."/>
            <person name="Kazmierczak K.M."/>
            <person name="Andrzejewski T.M."/>
            <person name="Davidsen T.M."/>
            <person name="Wayne K.J."/>
            <person name="Tettelin H."/>
            <person name="Glass J.I."/>
            <person name="Rusch D."/>
            <person name="Podicherti R."/>
            <person name="Tsui H.-C.T."/>
            <person name="Winkler M.E."/>
        </authorList>
    </citation>
    <scope>NUCLEOTIDE SEQUENCE [LARGE SCALE GENOMIC DNA]</scope>
    <source>
        <strain evidence="6 8">YBY</strain>
    </source>
</reference>
<evidence type="ECO:0000313" key="7">
    <source>
        <dbReference type="EMBL" id="WBM39521.1"/>
    </source>
</evidence>
<gene>
    <name evidence="6" type="primary">flgL</name>
    <name evidence="6" type="ORF">DF183_14165</name>
    <name evidence="7" type="ORF">M2J83_06855</name>
</gene>
<keyword evidence="6" id="KW-0966">Cell projection</keyword>
<comment type="similarity">
    <text evidence="3">Belongs to the bacterial flagellin family.</text>
</comment>
<accession>A0A0S2JU97</accession>
<dbReference type="Proteomes" id="UP000245216">
    <property type="component" value="Unassembled WGS sequence"/>
</dbReference>
<feature type="domain" description="Flagellin N-terminal" evidence="5">
    <location>
        <begin position="12"/>
        <end position="139"/>
    </location>
</feature>
<dbReference type="GO" id="GO:0071973">
    <property type="term" value="P:bacterial-type flagellum-dependent cell motility"/>
    <property type="evidence" value="ECO:0007669"/>
    <property type="project" value="InterPro"/>
</dbReference>
<keyword evidence="9" id="KW-1185">Reference proteome</keyword>
<dbReference type="GeneID" id="29371536"/>
<reference evidence="6 8" key="1">
    <citation type="submission" date="2018-05" db="EMBL/GenBank/DDBJ databases">
        <title>Genome Sequence of an Efficient Indole-Degrading Bacterium, Alcaligenes sp.YBY.</title>
        <authorList>
            <person name="Yang B."/>
        </authorList>
    </citation>
    <scope>NUCLEOTIDE SEQUENCE [LARGE SCALE GENOMIC DNA]</scope>
    <source>
        <strain evidence="6 8">YBY</strain>
    </source>
</reference>
<dbReference type="InterPro" id="IPR001492">
    <property type="entry name" value="Flagellin"/>
</dbReference>
<reference evidence="7 9" key="3">
    <citation type="submission" date="2022-05" db="EMBL/GenBank/DDBJ databases">
        <title>Complete sequence of strain NY11312.</title>
        <authorList>
            <person name="Zhou D."/>
        </authorList>
    </citation>
    <scope>NUCLEOTIDE SEQUENCE [LARGE SCALE GENOMIC DNA]</scope>
    <source>
        <strain evidence="7 9">NY11312</strain>
    </source>
</reference>
<evidence type="ECO:0000256" key="2">
    <source>
        <dbReference type="ARBA" id="ARBA00004613"/>
    </source>
</evidence>
<dbReference type="RefSeq" id="WP_042487530.1">
    <property type="nucleotide sequence ID" value="NZ_CAXOJJ010000051.1"/>
</dbReference>
<dbReference type="InterPro" id="IPR001029">
    <property type="entry name" value="Flagellin_N"/>
</dbReference>
<proteinExistence type="inferred from homology"/>
<comment type="subcellular location">
    <subcellularLocation>
        <location evidence="1">Bacterial flagellum</location>
    </subcellularLocation>
    <subcellularLocation>
        <location evidence="2">Secreted</location>
    </subcellularLocation>
</comment>
<accession>A0A0M7FZU9</accession>
<dbReference type="STRING" id="511.UZ73_15530"/>
<dbReference type="GO" id="GO:0009424">
    <property type="term" value="C:bacterial-type flagellum hook"/>
    <property type="evidence" value="ECO:0007669"/>
    <property type="project" value="InterPro"/>
</dbReference>
<keyword evidence="6" id="KW-0282">Flagellum</keyword>
<keyword evidence="4" id="KW-0975">Bacterial flagellum</keyword>
<name>A0A0M7FZU9_ALCFA</name>
<dbReference type="InterPro" id="IPR013384">
    <property type="entry name" value="Flagell_FlgL"/>
</dbReference>